<dbReference type="AlphaFoldDB" id="A0A8S1E284"/>
<dbReference type="Proteomes" id="UP000494165">
    <property type="component" value="Unassembled WGS sequence"/>
</dbReference>
<dbReference type="InterPro" id="IPR006616">
    <property type="entry name" value="DM9_repeat"/>
</dbReference>
<dbReference type="EMBL" id="CADEPI010000344">
    <property type="protein sequence ID" value="CAB3384297.1"/>
    <property type="molecule type" value="Genomic_DNA"/>
</dbReference>
<sequence length="162" mass="18482">MELTNWFTFDGFQKYKTKSVFPKNLVHGGLEVDGHPIYVARTNHEGNVLPGYSYKGVGYFVFEKDVVVKPLEKCDLLYGDNIKFKSRHEVSFFHPHTTFVQAGHTVLREPLFVGSFSINGIFYCGQLMRNGVCAIAYDGLVYLNDTPPYILTFNWPTTTIIK</sequence>
<reference evidence="1 2" key="1">
    <citation type="submission" date="2020-04" db="EMBL/GenBank/DDBJ databases">
        <authorList>
            <person name="Alioto T."/>
            <person name="Alioto T."/>
            <person name="Gomez Garrido J."/>
        </authorList>
    </citation>
    <scope>NUCLEOTIDE SEQUENCE [LARGE SCALE GENOMIC DNA]</scope>
</reference>
<organism evidence="1 2">
    <name type="scientific">Cloeon dipterum</name>
    <dbReference type="NCBI Taxonomy" id="197152"/>
    <lineage>
        <taxon>Eukaryota</taxon>
        <taxon>Metazoa</taxon>
        <taxon>Ecdysozoa</taxon>
        <taxon>Arthropoda</taxon>
        <taxon>Hexapoda</taxon>
        <taxon>Insecta</taxon>
        <taxon>Pterygota</taxon>
        <taxon>Palaeoptera</taxon>
        <taxon>Ephemeroptera</taxon>
        <taxon>Pisciforma</taxon>
        <taxon>Baetidae</taxon>
        <taxon>Cloeon</taxon>
    </lineage>
</organism>
<accession>A0A8S1E284</accession>
<proteinExistence type="predicted"/>
<gene>
    <name evidence="1" type="ORF">CLODIP_2_CD12014</name>
</gene>
<protein>
    <submittedName>
        <fullName evidence="1">Uncharacterized protein</fullName>
    </submittedName>
</protein>
<dbReference type="OrthoDB" id="1925699at2759"/>
<name>A0A8S1E284_9INSE</name>
<keyword evidence="2" id="KW-1185">Reference proteome</keyword>
<evidence type="ECO:0000313" key="1">
    <source>
        <dbReference type="EMBL" id="CAB3384297.1"/>
    </source>
</evidence>
<evidence type="ECO:0000313" key="2">
    <source>
        <dbReference type="Proteomes" id="UP000494165"/>
    </source>
</evidence>
<comment type="caution">
    <text evidence="1">The sequence shown here is derived from an EMBL/GenBank/DDBJ whole genome shotgun (WGS) entry which is preliminary data.</text>
</comment>
<dbReference type="Pfam" id="PF11901">
    <property type="entry name" value="DM9"/>
    <property type="match status" value="1"/>
</dbReference>